<dbReference type="PANTHER" id="PTHR37763">
    <property type="entry name" value="EXOSOME COMPLEX EXONUCLEASE"/>
    <property type="match status" value="1"/>
</dbReference>
<organism evidence="1 2">
    <name type="scientific">Zostera marina</name>
    <name type="common">Eelgrass</name>
    <dbReference type="NCBI Taxonomy" id="29655"/>
    <lineage>
        <taxon>Eukaryota</taxon>
        <taxon>Viridiplantae</taxon>
        <taxon>Streptophyta</taxon>
        <taxon>Embryophyta</taxon>
        <taxon>Tracheophyta</taxon>
        <taxon>Spermatophyta</taxon>
        <taxon>Magnoliopsida</taxon>
        <taxon>Liliopsida</taxon>
        <taxon>Zosteraceae</taxon>
        <taxon>Zostera</taxon>
    </lineage>
</organism>
<dbReference type="OrthoDB" id="770241at2759"/>
<evidence type="ECO:0000313" key="2">
    <source>
        <dbReference type="Proteomes" id="UP000036987"/>
    </source>
</evidence>
<proteinExistence type="predicted"/>
<name>A0A0K9NYI7_ZOSMR</name>
<reference evidence="2" key="1">
    <citation type="journal article" date="2016" name="Nature">
        <title>The genome of the seagrass Zostera marina reveals angiosperm adaptation to the sea.</title>
        <authorList>
            <person name="Olsen J.L."/>
            <person name="Rouze P."/>
            <person name="Verhelst B."/>
            <person name="Lin Y.-C."/>
            <person name="Bayer T."/>
            <person name="Collen J."/>
            <person name="Dattolo E."/>
            <person name="De Paoli E."/>
            <person name="Dittami S."/>
            <person name="Maumus F."/>
            <person name="Michel G."/>
            <person name="Kersting A."/>
            <person name="Lauritano C."/>
            <person name="Lohaus R."/>
            <person name="Toepel M."/>
            <person name="Tonon T."/>
            <person name="Vanneste K."/>
            <person name="Amirebrahimi M."/>
            <person name="Brakel J."/>
            <person name="Bostroem C."/>
            <person name="Chovatia M."/>
            <person name="Grimwood J."/>
            <person name="Jenkins J.W."/>
            <person name="Jueterbock A."/>
            <person name="Mraz A."/>
            <person name="Stam W.T."/>
            <person name="Tice H."/>
            <person name="Bornberg-Bauer E."/>
            <person name="Green P.J."/>
            <person name="Pearson G.A."/>
            <person name="Procaccini G."/>
            <person name="Duarte C.M."/>
            <person name="Schmutz J."/>
            <person name="Reusch T.B.H."/>
            <person name="Van de Peer Y."/>
        </authorList>
    </citation>
    <scope>NUCLEOTIDE SEQUENCE [LARGE SCALE GENOMIC DNA]</scope>
    <source>
        <strain evidence="2">cv. Finnish</strain>
    </source>
</reference>
<dbReference type="AlphaFoldDB" id="A0A0K9NYI7"/>
<protein>
    <submittedName>
        <fullName evidence="1">Uncharacterized protein</fullName>
    </submittedName>
</protein>
<accession>A0A0K9NYI7</accession>
<dbReference type="Proteomes" id="UP000036987">
    <property type="component" value="Unassembled WGS sequence"/>
</dbReference>
<gene>
    <name evidence="1" type="ORF">ZOSMA_4G01650</name>
</gene>
<keyword evidence="2" id="KW-1185">Reference proteome</keyword>
<dbReference type="PANTHER" id="PTHR37763:SF1">
    <property type="entry name" value="EXOSOME COMPLEX EXONUCLEASE"/>
    <property type="match status" value="1"/>
</dbReference>
<dbReference type="OMA" id="GHIWCVG"/>
<evidence type="ECO:0000313" key="1">
    <source>
        <dbReference type="EMBL" id="KMZ61876.1"/>
    </source>
</evidence>
<dbReference type="EMBL" id="LFYR01001430">
    <property type="protein sequence ID" value="KMZ61876.1"/>
    <property type="molecule type" value="Genomic_DNA"/>
</dbReference>
<comment type="caution">
    <text evidence="1">The sequence shown here is derived from an EMBL/GenBank/DDBJ whole genome shotgun (WGS) entry which is preliminary data.</text>
</comment>
<sequence>MLNRRCTAVFGFRRRIRNTAEVSLSRNASGESREGDTNQIIPSKEWYVKAYPKLIKLAHALKGIDQIDGRVVNTEDDSTVTDEQIINEMQTFKKLARAFIGSPAMQRGLGTVIHQSSTTSCFGKEEERETMVLDSLTTTCNFLQVSAQQRKTVRLTLCRQITHQHIWRGCLQKLLEAVRLEIASSLTPLQHSPSLRMAEQIVWTCQKLLSSTNSKDSSSFSSPLWMQLSSSSATRKLMTKTKTELINKQPRSKWAEILEMFGDLTEYLCQNPKLFSSDVLKLEAMKEGMWHIKDITLDKDIGYIESRKQDYLLQKNLSISLGHSSKCLFTLLLYYLFGTVRDVEVDACGMYGSPIKRKDSVVVCVGKVLTCDSDKMVLTGMKQLDRALGLFSFVWETAKMKGVLELQGHLWCVGAKERKLSYKGNVFFIHAFYP</sequence>